<organism evidence="1 2">
    <name type="scientific">Thermus brockianus</name>
    <dbReference type="NCBI Taxonomy" id="56956"/>
    <lineage>
        <taxon>Bacteria</taxon>
        <taxon>Thermotogati</taxon>
        <taxon>Deinococcota</taxon>
        <taxon>Deinococci</taxon>
        <taxon>Thermales</taxon>
        <taxon>Thermaceae</taxon>
        <taxon>Thermus</taxon>
    </lineage>
</organism>
<reference evidence="1 2" key="1">
    <citation type="journal article" date="2022" name="Microbiol. Resour. Announc.">
        <title>Complete Genome Sequences of Thermus Strains Isolated from Senami Hot Spring in Japan.</title>
        <authorList>
            <person name="Miyazaki K."/>
        </authorList>
    </citation>
    <scope>NUCLEOTIDE SEQUENCE [LARGE SCALE GENOMIC DNA]</scope>
    <source>
        <strain evidence="1 2">SNM4-1</strain>
    </source>
</reference>
<name>A0ABM7XI14_THEBO</name>
<sequence>MKLHLYRTNAVDEHPLPPLLEFDPGGVGLGEGEGVVASLSLEPGITGFSPFGPNPTEEALKSPVYPLENVLQDLGVDPLVLGQVSPYLGEPSLLLVEGEAFLRLLVGLPPLLKGGVVELAAEFQGAF</sequence>
<dbReference type="EMBL" id="AP025593">
    <property type="protein sequence ID" value="BDG15912.1"/>
    <property type="molecule type" value="Genomic_DNA"/>
</dbReference>
<proteinExistence type="predicted"/>
<evidence type="ECO:0000313" key="1">
    <source>
        <dbReference type="EMBL" id="BDG15912.1"/>
    </source>
</evidence>
<protein>
    <submittedName>
        <fullName evidence="1">Uncharacterized protein</fullName>
    </submittedName>
</protein>
<accession>A0ABM7XI14</accession>
<dbReference type="Proteomes" id="UP000831120">
    <property type="component" value="Chromosome"/>
</dbReference>
<keyword evidence="2" id="KW-1185">Reference proteome</keyword>
<gene>
    <name evidence="1" type="ORF">TbrSNM41_06460</name>
</gene>
<evidence type="ECO:0000313" key="2">
    <source>
        <dbReference type="Proteomes" id="UP000831120"/>
    </source>
</evidence>